<organism evidence="6 7">
    <name type="scientific">Sphingobium limneticum</name>
    <dbReference type="NCBI Taxonomy" id="1007511"/>
    <lineage>
        <taxon>Bacteria</taxon>
        <taxon>Pseudomonadati</taxon>
        <taxon>Pseudomonadota</taxon>
        <taxon>Alphaproteobacteria</taxon>
        <taxon>Sphingomonadales</taxon>
        <taxon>Sphingomonadaceae</taxon>
        <taxon>Sphingobium</taxon>
    </lineage>
</organism>
<dbReference type="PANTHER" id="PTHR44688">
    <property type="entry name" value="DNA-BINDING TRANSCRIPTIONAL ACTIVATOR DEVR_DOSR"/>
    <property type="match status" value="1"/>
</dbReference>
<keyword evidence="8" id="KW-1185">Reference proteome</keyword>
<dbReference type="Pfam" id="PF00196">
    <property type="entry name" value="GerE"/>
    <property type="match status" value="1"/>
</dbReference>
<evidence type="ECO:0000256" key="1">
    <source>
        <dbReference type="ARBA" id="ARBA00023015"/>
    </source>
</evidence>
<dbReference type="CDD" id="cd06170">
    <property type="entry name" value="LuxR_C_like"/>
    <property type="match status" value="1"/>
</dbReference>
<evidence type="ECO:0000256" key="3">
    <source>
        <dbReference type="ARBA" id="ARBA00023163"/>
    </source>
</evidence>
<gene>
    <name evidence="6" type="ORF">F4U95_08860</name>
    <name evidence="5" type="ORF">F4U96_08910</name>
</gene>
<dbReference type="SMART" id="SM00421">
    <property type="entry name" value="HTH_LUXR"/>
    <property type="match status" value="1"/>
</dbReference>
<dbReference type="InterPro" id="IPR016032">
    <property type="entry name" value="Sig_transdc_resp-reg_C-effctor"/>
</dbReference>
<dbReference type="Gene3D" id="1.10.10.10">
    <property type="entry name" value="Winged helix-like DNA-binding domain superfamily/Winged helix DNA-binding domain"/>
    <property type="match status" value="1"/>
</dbReference>
<dbReference type="InterPro" id="IPR000792">
    <property type="entry name" value="Tscrpt_reg_LuxR_C"/>
</dbReference>
<feature type="domain" description="HTH luxR-type" evidence="4">
    <location>
        <begin position="188"/>
        <end position="246"/>
    </location>
</feature>
<comment type="caution">
    <text evidence="6">The sequence shown here is derived from an EMBL/GenBank/DDBJ whole genome shotgun (WGS) entry which is preliminary data.</text>
</comment>
<dbReference type="SUPFAM" id="SSF46894">
    <property type="entry name" value="C-terminal effector domain of the bipartite response regulators"/>
    <property type="match status" value="1"/>
</dbReference>
<dbReference type="PROSITE" id="PS00622">
    <property type="entry name" value="HTH_LUXR_1"/>
    <property type="match status" value="1"/>
</dbReference>
<sequence length="247" mass="27370">MRLSQDISGFTDQMVTDCALGSASIFFYDDNVGEGQLSYLYHVGVSEEAQHRYDDGRVFKSDPFTRQLLARSHASGAHFVHWGDAVLDRFVARPYTSFLDHYAVDVVGASTRRLAPGLCLIIGAHRKGRRIGSADVPEPLLEQRLHSLSNMVVDHFLSDLIDSSDGRVALRTTMGGTGGGAAPCVAGLSPREEQLAALLCRGLQNKTIAFEMDLSENTVENYLRRLYRKLGVRNRAGLVFRMTQRLH</sequence>
<evidence type="ECO:0000313" key="6">
    <source>
        <dbReference type="EMBL" id="KAA9030860.1"/>
    </source>
</evidence>
<accession>A0A5J5I603</accession>
<name>A0A5J5I603_9SPHN</name>
<evidence type="ECO:0000256" key="2">
    <source>
        <dbReference type="ARBA" id="ARBA00023125"/>
    </source>
</evidence>
<evidence type="ECO:0000313" key="8">
    <source>
        <dbReference type="Proteomes" id="UP000326364"/>
    </source>
</evidence>
<dbReference type="RefSeq" id="WP_150425410.1">
    <property type="nucleotide sequence ID" value="NZ_VYQA01000005.1"/>
</dbReference>
<evidence type="ECO:0000313" key="5">
    <source>
        <dbReference type="EMBL" id="KAA9018224.1"/>
    </source>
</evidence>
<dbReference type="Proteomes" id="UP000326364">
    <property type="component" value="Unassembled WGS sequence"/>
</dbReference>
<reference evidence="7 8" key="1">
    <citation type="submission" date="2019-09" db="EMBL/GenBank/DDBJ databases">
        <authorList>
            <person name="Feng G."/>
        </authorList>
    </citation>
    <scope>NUCLEOTIDE SEQUENCE [LARGE SCALE GENOMIC DNA]</scope>
    <source>
        <strain evidence="6 7">KACC 19283</strain>
        <strain evidence="5 8">KACC 19284</strain>
    </source>
</reference>
<keyword evidence="3" id="KW-0804">Transcription</keyword>
<keyword evidence="1" id="KW-0805">Transcription regulation</keyword>
<evidence type="ECO:0000259" key="4">
    <source>
        <dbReference type="PROSITE" id="PS50043"/>
    </source>
</evidence>
<evidence type="ECO:0000313" key="7">
    <source>
        <dbReference type="Proteomes" id="UP000325933"/>
    </source>
</evidence>
<dbReference type="EMBL" id="VYQB01000005">
    <property type="protein sequence ID" value="KAA9018224.1"/>
    <property type="molecule type" value="Genomic_DNA"/>
</dbReference>
<protein>
    <submittedName>
        <fullName evidence="6">Helix-turn-helix transcriptional regulator</fullName>
    </submittedName>
</protein>
<dbReference type="GO" id="GO:0006355">
    <property type="term" value="P:regulation of DNA-templated transcription"/>
    <property type="evidence" value="ECO:0007669"/>
    <property type="project" value="InterPro"/>
</dbReference>
<dbReference type="Proteomes" id="UP000325933">
    <property type="component" value="Unassembled WGS sequence"/>
</dbReference>
<keyword evidence="2" id="KW-0238">DNA-binding</keyword>
<dbReference type="GO" id="GO:0003677">
    <property type="term" value="F:DNA binding"/>
    <property type="evidence" value="ECO:0007669"/>
    <property type="project" value="UniProtKB-KW"/>
</dbReference>
<dbReference type="AlphaFoldDB" id="A0A5J5I603"/>
<dbReference type="PROSITE" id="PS50043">
    <property type="entry name" value="HTH_LUXR_2"/>
    <property type="match status" value="1"/>
</dbReference>
<dbReference type="PANTHER" id="PTHR44688:SF16">
    <property type="entry name" value="DNA-BINDING TRANSCRIPTIONAL ACTIVATOR DEVR_DOSR"/>
    <property type="match status" value="1"/>
</dbReference>
<dbReference type="InterPro" id="IPR036388">
    <property type="entry name" value="WH-like_DNA-bd_sf"/>
</dbReference>
<dbReference type="PRINTS" id="PR00038">
    <property type="entry name" value="HTHLUXR"/>
</dbReference>
<dbReference type="EMBL" id="VYQA01000005">
    <property type="protein sequence ID" value="KAA9030860.1"/>
    <property type="molecule type" value="Genomic_DNA"/>
</dbReference>
<proteinExistence type="predicted"/>